<evidence type="ECO:0000256" key="4">
    <source>
        <dbReference type="PROSITE-ProRule" id="PRU00169"/>
    </source>
</evidence>
<feature type="modified residue" description="4-aspartylphosphate" evidence="4">
    <location>
        <position position="58"/>
    </location>
</feature>
<evidence type="ECO:0000313" key="6">
    <source>
        <dbReference type="EMBL" id="QEV17289.1"/>
    </source>
</evidence>
<gene>
    <name evidence="6" type="ORF">CP975_07060</name>
</gene>
<dbReference type="InterPro" id="IPR039420">
    <property type="entry name" value="WalR-like"/>
</dbReference>
<evidence type="ECO:0000256" key="2">
    <source>
        <dbReference type="ARBA" id="ARBA00023125"/>
    </source>
</evidence>
<dbReference type="PANTHER" id="PTHR43214:SF24">
    <property type="entry name" value="TRANSCRIPTIONAL REGULATORY PROTEIN NARL-RELATED"/>
    <property type="match status" value="1"/>
</dbReference>
<dbReference type="GO" id="GO:0000160">
    <property type="term" value="P:phosphorelay signal transduction system"/>
    <property type="evidence" value="ECO:0007669"/>
    <property type="project" value="InterPro"/>
</dbReference>
<keyword evidence="7" id="KW-1185">Reference proteome</keyword>
<dbReference type="AlphaFoldDB" id="A0A5J6HAX8"/>
<dbReference type="Pfam" id="PF00072">
    <property type="entry name" value="Response_reg"/>
    <property type="match status" value="1"/>
</dbReference>
<sequence length="91" mass="9723">MSARAARVVLADDQPLVRAGLRVLMADTADIEVVGEAGAGAEAVRPARDVRPDVVVMDIRMPGVDGIEATRLIRRNADDLAYEMGLVAPQR</sequence>
<dbReference type="SUPFAM" id="SSF52172">
    <property type="entry name" value="CheY-like"/>
    <property type="match status" value="1"/>
</dbReference>
<evidence type="ECO:0000256" key="3">
    <source>
        <dbReference type="ARBA" id="ARBA00023163"/>
    </source>
</evidence>
<name>A0A5J6HAX8_STRAD</name>
<reference evidence="6 7" key="1">
    <citation type="submission" date="2017-09" db="EMBL/GenBank/DDBJ databases">
        <authorList>
            <person name="Lee N."/>
            <person name="Cho B.-K."/>
        </authorList>
    </citation>
    <scope>NUCLEOTIDE SEQUENCE [LARGE SCALE GENOMIC DNA]</scope>
    <source>
        <strain evidence="6 7">ATCC 12461</strain>
    </source>
</reference>
<proteinExistence type="predicted"/>
<dbReference type="Proteomes" id="UP000326553">
    <property type="component" value="Chromosome"/>
</dbReference>
<dbReference type="EMBL" id="CP023695">
    <property type="protein sequence ID" value="QEV17289.1"/>
    <property type="molecule type" value="Genomic_DNA"/>
</dbReference>
<dbReference type="InterPro" id="IPR058245">
    <property type="entry name" value="NreC/VraR/RcsB-like_REC"/>
</dbReference>
<feature type="domain" description="Response regulatory" evidence="5">
    <location>
        <begin position="7"/>
        <end position="91"/>
    </location>
</feature>
<protein>
    <submittedName>
        <fullName evidence="6">DNA-binding response regulator</fullName>
    </submittedName>
</protein>
<dbReference type="InterPro" id="IPR001789">
    <property type="entry name" value="Sig_transdc_resp-reg_receiver"/>
</dbReference>
<dbReference type="GO" id="GO:0003677">
    <property type="term" value="F:DNA binding"/>
    <property type="evidence" value="ECO:0007669"/>
    <property type="project" value="UniProtKB-KW"/>
</dbReference>
<keyword evidence="3" id="KW-0804">Transcription</keyword>
<dbReference type="Gene3D" id="3.40.50.2300">
    <property type="match status" value="1"/>
</dbReference>
<organism evidence="6 7">
    <name type="scientific">Streptomyces alboniger</name>
    <dbReference type="NCBI Taxonomy" id="132473"/>
    <lineage>
        <taxon>Bacteria</taxon>
        <taxon>Bacillati</taxon>
        <taxon>Actinomycetota</taxon>
        <taxon>Actinomycetes</taxon>
        <taxon>Kitasatosporales</taxon>
        <taxon>Streptomycetaceae</taxon>
        <taxon>Streptomyces</taxon>
        <taxon>Streptomyces aurantiacus group</taxon>
    </lineage>
</organism>
<dbReference type="InterPro" id="IPR011006">
    <property type="entry name" value="CheY-like_superfamily"/>
</dbReference>
<accession>A0A5J6HAX8</accession>
<dbReference type="KEGG" id="salw:CP975_07060"/>
<dbReference type="OrthoDB" id="9808843at2"/>
<evidence type="ECO:0000259" key="5">
    <source>
        <dbReference type="PROSITE" id="PS50110"/>
    </source>
</evidence>
<dbReference type="CDD" id="cd17535">
    <property type="entry name" value="REC_NarL-like"/>
    <property type="match status" value="1"/>
</dbReference>
<dbReference type="PANTHER" id="PTHR43214">
    <property type="entry name" value="TWO-COMPONENT RESPONSE REGULATOR"/>
    <property type="match status" value="1"/>
</dbReference>
<keyword evidence="2 6" id="KW-0238">DNA-binding</keyword>
<keyword evidence="4" id="KW-0597">Phosphoprotein</keyword>
<evidence type="ECO:0000256" key="1">
    <source>
        <dbReference type="ARBA" id="ARBA00023015"/>
    </source>
</evidence>
<evidence type="ECO:0000313" key="7">
    <source>
        <dbReference type="Proteomes" id="UP000326553"/>
    </source>
</evidence>
<keyword evidence="1" id="KW-0805">Transcription regulation</keyword>
<dbReference type="PROSITE" id="PS50110">
    <property type="entry name" value="RESPONSE_REGULATORY"/>
    <property type="match status" value="1"/>
</dbReference>